<evidence type="ECO:0000256" key="1">
    <source>
        <dbReference type="ARBA" id="ARBA00004651"/>
    </source>
</evidence>
<keyword evidence="2" id="KW-1003">Cell membrane</keyword>
<dbReference type="GO" id="GO:0004984">
    <property type="term" value="F:olfactory receptor activity"/>
    <property type="evidence" value="ECO:0007669"/>
    <property type="project" value="InterPro"/>
</dbReference>
<accession>A0A7M7G9U9</accession>
<protein>
    <submittedName>
        <fullName evidence="13">Uncharacterized protein LOC100576839</fullName>
    </submittedName>
</protein>
<dbReference type="RefSeq" id="XP_003249278.2">
    <property type="nucleotide sequence ID" value="XM_003249230.4"/>
</dbReference>
<dbReference type="AlphaFoldDB" id="A0A7M7G9U9"/>
<dbReference type="Proteomes" id="UP000005203">
    <property type="component" value="Linkage group LG12"/>
</dbReference>
<evidence type="ECO:0000256" key="6">
    <source>
        <dbReference type="ARBA" id="ARBA00022989"/>
    </source>
</evidence>
<reference evidence="11" key="1">
    <citation type="submission" date="2021-01" db="UniProtKB">
        <authorList>
            <consortium name="EnsemblMetazoa"/>
        </authorList>
    </citation>
    <scope>IDENTIFICATION</scope>
    <source>
        <strain evidence="11">DH4</strain>
    </source>
</reference>
<reference evidence="13" key="2">
    <citation type="submission" date="2025-04" db="UniProtKB">
        <authorList>
            <consortium name="RefSeq"/>
        </authorList>
    </citation>
    <scope>IDENTIFICATION</scope>
    <source>
        <strain evidence="13">DH4</strain>
        <tissue evidence="13">Whole body</tissue>
    </source>
</reference>
<name>A0A7M7G9U9_APIME</name>
<dbReference type="PANTHER" id="PTHR21137:SF3">
    <property type="entry name" value="ODORANT RECEPTOR 30A-RELATED"/>
    <property type="match status" value="1"/>
</dbReference>
<feature type="transmembrane region" description="Helical" evidence="10">
    <location>
        <begin position="301"/>
        <end position="319"/>
    </location>
</feature>
<dbReference type="EnsemblMetazoa" id="XM_003249230">
    <property type="protein sequence ID" value="XP_003249278"/>
    <property type="gene ID" value="LOC100576839"/>
</dbReference>
<evidence type="ECO:0000256" key="5">
    <source>
        <dbReference type="ARBA" id="ARBA00022725"/>
    </source>
</evidence>
<dbReference type="KEGG" id="ame:100576839"/>
<dbReference type="OrthoDB" id="8185860at2759"/>
<sequence length="810" mass="93986">MKNDDFSINLSSIFIKLMGIWMANDQSEKYVRNVTILYSIIALLFGLWLQITDMYYSWGDFSECIFSMCNMLSIAAPLLKLITLVVHREDFFYLILYLQRKFLHGDYNDYERNIVLNCKRKCTFFTCSLTFTTLATVVSYVINPLVANIGRNESDRVLPFNIWIDLPLTITPYYEITFVLEVISLYHIGVSYFCFDNFLCIMNLHVAGQFQVLQYRISNIIDSIDKEKKEKLIMDSCYFASKYYAIFKKCIRQHQALIAYCRKLEEVFNLIVLEQVLMFSLLICLDGYLVLMADTSTTTRLIFGLHITVCLCQLLMFTYSCDCIIRESLSVATAANRGPWPMIPMTTSGRMMKKDLILVIMRSGTPCCLTGRGFFVVSLETYTNVLSTAASYFTLLKQHSESDRSRISMNLKYRKDLAFTVASFYLRVVGFWLTTSRLEEWFRIGVVGYTILAITFSAWVQIRGLYFNWGDFSACTYIACDGLGLVMDFFKIFSLFIYEKKFLGLMVYMQKNFWHYNYDEKEDLIVKDTKRITAYFVCILTFSSLSSIFTYMFRPLLTNIGRNETDRILIFNMYLDLPLSISPYYEIAYTIQIAALNQAGSCYFCFDNIFCILCLNVACQFRILQYRIANVPILKMKGNPDANKNSSDECYKAFKNYVQQHQALLDFCETLEEIFTIIVIGQILMFSILFCFLGYQVILADLTPSYRISFISYLFAGMCQLWMFTYSCDCITQESAKIASAAYASPWINLPMDKFGKMLRQDLQIVVMRSRRACCLTACGFFPISLETYTKIMSTTMSYFTLLKQRTVDT</sequence>
<keyword evidence="8" id="KW-0675">Receptor</keyword>
<accession>A0A8B6XV07</accession>
<keyword evidence="12" id="KW-1185">Reference proteome</keyword>
<dbReference type="GO" id="GO:0005886">
    <property type="term" value="C:plasma membrane"/>
    <property type="evidence" value="ECO:0007669"/>
    <property type="project" value="UniProtKB-SubCell"/>
</dbReference>
<organism evidence="11">
    <name type="scientific">Apis mellifera</name>
    <name type="common">Honeybee</name>
    <dbReference type="NCBI Taxonomy" id="7460"/>
    <lineage>
        <taxon>Eukaryota</taxon>
        <taxon>Metazoa</taxon>
        <taxon>Ecdysozoa</taxon>
        <taxon>Arthropoda</taxon>
        <taxon>Hexapoda</taxon>
        <taxon>Insecta</taxon>
        <taxon>Pterygota</taxon>
        <taxon>Neoptera</taxon>
        <taxon>Endopterygota</taxon>
        <taxon>Hymenoptera</taxon>
        <taxon>Apocrita</taxon>
        <taxon>Aculeata</taxon>
        <taxon>Apoidea</taxon>
        <taxon>Anthophila</taxon>
        <taxon>Apidae</taxon>
        <taxon>Apis</taxon>
    </lineage>
</organism>
<keyword evidence="5" id="KW-0552">Olfaction</keyword>
<evidence type="ECO:0000256" key="8">
    <source>
        <dbReference type="ARBA" id="ARBA00023170"/>
    </source>
</evidence>
<proteinExistence type="predicted"/>
<feature type="transmembrane region" description="Helical" evidence="10">
    <location>
        <begin position="710"/>
        <end position="728"/>
    </location>
</feature>
<dbReference type="InterPro" id="IPR004117">
    <property type="entry name" value="7tm6_olfct_rcpt"/>
</dbReference>
<comment type="subcellular location">
    <subcellularLocation>
        <location evidence="1">Cell membrane</location>
        <topology evidence="1">Multi-pass membrane protein</topology>
    </subcellularLocation>
</comment>
<feature type="transmembrane region" description="Helical" evidence="10">
    <location>
        <begin position="417"/>
        <end position="435"/>
    </location>
</feature>
<evidence type="ECO:0000313" key="13">
    <source>
        <dbReference type="RefSeq" id="XP_003249278.2"/>
    </source>
</evidence>
<keyword evidence="7 10" id="KW-0472">Membrane</keyword>
<evidence type="ECO:0000313" key="11">
    <source>
        <dbReference type="EnsemblMetazoa" id="XP_003249278"/>
    </source>
</evidence>
<feature type="transmembrane region" description="Helical" evidence="10">
    <location>
        <begin position="441"/>
        <end position="462"/>
    </location>
</feature>
<dbReference type="Pfam" id="PF02949">
    <property type="entry name" value="7tm_6"/>
    <property type="match status" value="2"/>
</dbReference>
<keyword evidence="9" id="KW-0807">Transducer</keyword>
<keyword evidence="6 10" id="KW-1133">Transmembrane helix</keyword>
<feature type="transmembrane region" description="Helical" evidence="10">
    <location>
        <begin position="474"/>
        <end position="498"/>
    </location>
</feature>
<evidence type="ECO:0000256" key="3">
    <source>
        <dbReference type="ARBA" id="ARBA00022606"/>
    </source>
</evidence>
<dbReference type="GO" id="GO:0007165">
    <property type="term" value="P:signal transduction"/>
    <property type="evidence" value="ECO:0007669"/>
    <property type="project" value="UniProtKB-KW"/>
</dbReference>
<dbReference type="PANTHER" id="PTHR21137">
    <property type="entry name" value="ODORANT RECEPTOR"/>
    <property type="match status" value="1"/>
</dbReference>
<feature type="transmembrane region" description="Helical" evidence="10">
    <location>
        <begin position="65"/>
        <end position="86"/>
    </location>
</feature>
<evidence type="ECO:0000256" key="7">
    <source>
        <dbReference type="ARBA" id="ARBA00023136"/>
    </source>
</evidence>
<evidence type="ECO:0000256" key="10">
    <source>
        <dbReference type="SAM" id="Phobius"/>
    </source>
</evidence>
<feature type="transmembrane region" description="Helical" evidence="10">
    <location>
        <begin position="36"/>
        <end position="59"/>
    </location>
</feature>
<dbReference type="GeneID" id="100576839"/>
<feature type="transmembrane region" description="Helical" evidence="10">
    <location>
        <begin position="267"/>
        <end position="289"/>
    </location>
</feature>
<keyword evidence="4 10" id="KW-0812">Transmembrane</keyword>
<feature type="transmembrane region" description="Helical" evidence="10">
    <location>
        <begin position="122"/>
        <end position="142"/>
    </location>
</feature>
<evidence type="ECO:0000256" key="2">
    <source>
        <dbReference type="ARBA" id="ARBA00022475"/>
    </source>
</evidence>
<feature type="transmembrane region" description="Helical" evidence="10">
    <location>
        <begin position="176"/>
        <end position="195"/>
    </location>
</feature>
<keyword evidence="3" id="KW-0716">Sensory transduction</keyword>
<dbReference type="GO" id="GO:0005549">
    <property type="term" value="F:odorant binding"/>
    <property type="evidence" value="ECO:0007669"/>
    <property type="project" value="InterPro"/>
</dbReference>
<feature type="transmembrane region" description="Helical" evidence="10">
    <location>
        <begin position="532"/>
        <end position="553"/>
    </location>
</feature>
<feature type="transmembrane region" description="Helical" evidence="10">
    <location>
        <begin position="674"/>
        <end position="698"/>
    </location>
</feature>
<evidence type="ECO:0000256" key="9">
    <source>
        <dbReference type="ARBA" id="ARBA00023224"/>
    </source>
</evidence>
<evidence type="ECO:0000313" key="12">
    <source>
        <dbReference type="Proteomes" id="UP000005203"/>
    </source>
</evidence>
<gene>
    <name evidence="13" type="primary">LOC100576839</name>
</gene>
<evidence type="ECO:0000256" key="4">
    <source>
        <dbReference type="ARBA" id="ARBA00022692"/>
    </source>
</evidence>